<proteinExistence type="predicted"/>
<gene>
    <name evidence="1" type="ORF">E3N88_09861</name>
</gene>
<name>A0A5N6PNC8_9ASTR</name>
<accession>A0A5N6PNC8</accession>
<dbReference type="AlphaFoldDB" id="A0A5N6PNC8"/>
<dbReference type="EMBL" id="SZYD01000004">
    <property type="protein sequence ID" value="KAD6455155.1"/>
    <property type="molecule type" value="Genomic_DNA"/>
</dbReference>
<evidence type="ECO:0000313" key="1">
    <source>
        <dbReference type="EMBL" id="KAD6455155.1"/>
    </source>
</evidence>
<keyword evidence="2" id="KW-1185">Reference proteome</keyword>
<organism evidence="1 2">
    <name type="scientific">Mikania micrantha</name>
    <name type="common">bitter vine</name>
    <dbReference type="NCBI Taxonomy" id="192012"/>
    <lineage>
        <taxon>Eukaryota</taxon>
        <taxon>Viridiplantae</taxon>
        <taxon>Streptophyta</taxon>
        <taxon>Embryophyta</taxon>
        <taxon>Tracheophyta</taxon>
        <taxon>Spermatophyta</taxon>
        <taxon>Magnoliopsida</taxon>
        <taxon>eudicotyledons</taxon>
        <taxon>Gunneridae</taxon>
        <taxon>Pentapetalae</taxon>
        <taxon>asterids</taxon>
        <taxon>campanulids</taxon>
        <taxon>Asterales</taxon>
        <taxon>Asteraceae</taxon>
        <taxon>Asteroideae</taxon>
        <taxon>Heliantheae alliance</taxon>
        <taxon>Eupatorieae</taxon>
        <taxon>Mikania</taxon>
    </lineage>
</organism>
<reference evidence="1 2" key="1">
    <citation type="submission" date="2019-05" db="EMBL/GenBank/DDBJ databases">
        <title>Mikania micrantha, genome provides insights into the molecular mechanism of rapid growth.</title>
        <authorList>
            <person name="Liu B."/>
        </authorList>
    </citation>
    <scope>NUCLEOTIDE SEQUENCE [LARGE SCALE GENOMIC DNA]</scope>
    <source>
        <strain evidence="1">NLD-2019</strain>
        <tissue evidence="1">Leaf</tissue>
    </source>
</reference>
<protein>
    <submittedName>
        <fullName evidence="1">Uncharacterized protein</fullName>
    </submittedName>
</protein>
<sequence length="68" mass="7575">MPHPVTMPSLRHVYITDDFLLLSGVALLEHPFKAHLEVVIASLEFKIGDEQKEAAKATMNSYKADLPV</sequence>
<evidence type="ECO:0000313" key="2">
    <source>
        <dbReference type="Proteomes" id="UP000326396"/>
    </source>
</evidence>
<comment type="caution">
    <text evidence="1">The sequence shown here is derived from an EMBL/GenBank/DDBJ whole genome shotgun (WGS) entry which is preliminary data.</text>
</comment>
<dbReference type="Proteomes" id="UP000326396">
    <property type="component" value="Linkage Group LG12"/>
</dbReference>